<comment type="caution">
    <text evidence="3">The sequence shown here is derived from an EMBL/GenBank/DDBJ whole genome shotgun (WGS) entry which is preliminary data.</text>
</comment>
<dbReference type="EMBL" id="JAHCVK010000002">
    <property type="protein sequence ID" value="MBT0652789.1"/>
    <property type="molecule type" value="Genomic_DNA"/>
</dbReference>
<evidence type="ECO:0000313" key="4">
    <source>
        <dbReference type="Proteomes" id="UP000756860"/>
    </source>
</evidence>
<evidence type="ECO:0000256" key="1">
    <source>
        <dbReference type="ARBA" id="ARBA00007162"/>
    </source>
</evidence>
<organism evidence="3 4">
    <name type="scientific">Geomobilimonas luticola</name>
    <dbReference type="NCBI Taxonomy" id="1114878"/>
    <lineage>
        <taxon>Bacteria</taxon>
        <taxon>Pseudomonadati</taxon>
        <taxon>Thermodesulfobacteriota</taxon>
        <taxon>Desulfuromonadia</taxon>
        <taxon>Geobacterales</taxon>
        <taxon>Geobacteraceae</taxon>
        <taxon>Geomobilimonas</taxon>
    </lineage>
</organism>
<protein>
    <submittedName>
        <fullName evidence="3">Phosphate/phosphite/phosphonate ABC transporter substrate-binding protein</fullName>
    </submittedName>
</protein>
<dbReference type="SUPFAM" id="SSF53850">
    <property type="entry name" value="Periplasmic binding protein-like II"/>
    <property type="match status" value="1"/>
</dbReference>
<dbReference type="NCBIfam" id="TIGR01098">
    <property type="entry name" value="3A0109s03R"/>
    <property type="match status" value="1"/>
</dbReference>
<dbReference type="InterPro" id="IPR005770">
    <property type="entry name" value="PhnD"/>
</dbReference>
<dbReference type="PANTHER" id="PTHR35841">
    <property type="entry name" value="PHOSPHONATES-BINDING PERIPLASMIC PROTEIN"/>
    <property type="match status" value="1"/>
</dbReference>
<dbReference type="Gene3D" id="3.40.190.10">
    <property type="entry name" value="Periplasmic binding protein-like II"/>
    <property type="match status" value="2"/>
</dbReference>
<dbReference type="CDD" id="cd13571">
    <property type="entry name" value="PBP2_PnhD_1"/>
    <property type="match status" value="1"/>
</dbReference>
<proteinExistence type="inferred from homology"/>
<evidence type="ECO:0000256" key="2">
    <source>
        <dbReference type="ARBA" id="ARBA00022729"/>
    </source>
</evidence>
<dbReference type="Pfam" id="PF12974">
    <property type="entry name" value="Phosphonate-bd"/>
    <property type="match status" value="1"/>
</dbReference>
<gene>
    <name evidence="3" type="primary">phnD</name>
    <name evidence="3" type="ORF">KI810_06960</name>
</gene>
<sequence length="311" mass="35339">MPRLFTRLLLCHLAVMSVMTLTGCSDRNAQEVRLDQQRVLKRVSSTSVRTPLRLGMGAMITPKEGYVYYKQLKDYLEEKIDRPIQLVDRENYDQVNKLLESGGLDVAFICAGPYVDGHQKFGLELLAVPLVHGKPFYHAYIIVPQESPIRDFSGLRGKSFAFTDPKSNSGCLVPTYMLSRMNETPNSYFAKHIFTYGHDKSINSVAKKLVDGAAVDSLIWDYTQWQHPELTAKTRIVTTSPPYGIPPIVVRKDVDPAIKGQLRETLLRMHESPRGREILAGMMVDRFVDGNDRDYDSIREMNAWIARRTAK</sequence>
<dbReference type="PANTHER" id="PTHR35841:SF1">
    <property type="entry name" value="PHOSPHONATES-BINDING PERIPLASMIC PROTEIN"/>
    <property type="match status" value="1"/>
</dbReference>
<comment type="similarity">
    <text evidence="1">Belongs to the phosphate/phosphite/phosphonate binding protein family.</text>
</comment>
<dbReference type="Proteomes" id="UP000756860">
    <property type="component" value="Unassembled WGS sequence"/>
</dbReference>
<evidence type="ECO:0000313" key="3">
    <source>
        <dbReference type="EMBL" id="MBT0652789.1"/>
    </source>
</evidence>
<dbReference type="RefSeq" id="WP_214174787.1">
    <property type="nucleotide sequence ID" value="NZ_JAHCVK010000002.1"/>
</dbReference>
<name>A0ABS5SBP9_9BACT</name>
<reference evidence="3 4" key="1">
    <citation type="submission" date="2021-05" db="EMBL/GenBank/DDBJ databases">
        <title>The draft genome of Geobacter luticola JCM 17780.</title>
        <authorList>
            <person name="Xu Z."/>
            <person name="Masuda Y."/>
            <person name="Itoh H."/>
            <person name="Senoo K."/>
        </authorList>
    </citation>
    <scope>NUCLEOTIDE SEQUENCE [LARGE SCALE GENOMIC DNA]</scope>
    <source>
        <strain evidence="3 4">JCM 17780</strain>
    </source>
</reference>
<keyword evidence="4" id="KW-1185">Reference proteome</keyword>
<accession>A0ABS5SBP9</accession>
<dbReference type="PROSITE" id="PS51257">
    <property type="entry name" value="PROKAR_LIPOPROTEIN"/>
    <property type="match status" value="1"/>
</dbReference>
<keyword evidence="2" id="KW-0732">Signal</keyword>